<evidence type="ECO:0000313" key="2">
    <source>
        <dbReference type="Proteomes" id="UP000502041"/>
    </source>
</evidence>
<accession>A0A6H2H707</accession>
<proteinExistence type="predicted"/>
<sequence>MSVFKFKSRVVLSRATGFPTDACMVAASITLFQFASYLYSLPCKSQSQQSRATRYLSHALTMRKDSYAAA</sequence>
<gene>
    <name evidence="1" type="ORF">HC248_00931</name>
</gene>
<dbReference type="EMBL" id="CP051461">
    <property type="protein sequence ID" value="QJC55649.1"/>
    <property type="molecule type" value="Genomic_DNA"/>
</dbReference>
<keyword evidence="2" id="KW-1185">Reference proteome</keyword>
<reference evidence="1 2" key="1">
    <citation type="submission" date="2020-04" db="EMBL/GenBank/DDBJ databases">
        <title>Complete genome of a Psychrophilic, Marine, Gas Vacuolate Bacterium Polaromonas vacuolata KCTC 22033T.</title>
        <authorList>
            <person name="Hwang K."/>
            <person name="Kim K.M."/>
        </authorList>
    </citation>
    <scope>NUCLEOTIDE SEQUENCE [LARGE SCALE GENOMIC DNA]</scope>
    <source>
        <strain evidence="1 2">KCTC 22033</strain>
    </source>
</reference>
<dbReference type="AlphaFoldDB" id="A0A6H2H707"/>
<protein>
    <submittedName>
        <fullName evidence="1">Uncharacterized protein</fullName>
    </submittedName>
</protein>
<name>A0A6H2H707_9BURK</name>
<dbReference type="KEGG" id="pvac:HC248_00931"/>
<evidence type="ECO:0000313" key="1">
    <source>
        <dbReference type="EMBL" id="QJC55649.1"/>
    </source>
</evidence>
<dbReference type="Proteomes" id="UP000502041">
    <property type="component" value="Chromosome"/>
</dbReference>
<organism evidence="1 2">
    <name type="scientific">Polaromonas vacuolata</name>
    <dbReference type="NCBI Taxonomy" id="37448"/>
    <lineage>
        <taxon>Bacteria</taxon>
        <taxon>Pseudomonadati</taxon>
        <taxon>Pseudomonadota</taxon>
        <taxon>Betaproteobacteria</taxon>
        <taxon>Burkholderiales</taxon>
        <taxon>Comamonadaceae</taxon>
        <taxon>Polaromonas</taxon>
    </lineage>
</organism>